<reference evidence="11" key="2">
    <citation type="submission" date="2007-04" db="EMBL/GenBank/DDBJ databases">
        <title>The genome of the human body louse.</title>
        <authorList>
            <consortium name="The Human Body Louse Genome Consortium"/>
            <person name="Kirkness E."/>
            <person name="Walenz B."/>
            <person name="Hass B."/>
            <person name="Bruggner R."/>
            <person name="Strausberg R."/>
        </authorList>
    </citation>
    <scope>NUCLEOTIDE SEQUENCE</scope>
    <source>
        <strain evidence="11">USDA</strain>
    </source>
</reference>
<organism>
    <name type="scientific">Pediculus humanus subsp. corporis</name>
    <name type="common">Body louse</name>
    <dbReference type="NCBI Taxonomy" id="121224"/>
    <lineage>
        <taxon>Eukaryota</taxon>
        <taxon>Metazoa</taxon>
        <taxon>Ecdysozoa</taxon>
        <taxon>Arthropoda</taxon>
        <taxon>Hexapoda</taxon>
        <taxon>Insecta</taxon>
        <taxon>Pterygota</taxon>
        <taxon>Neoptera</taxon>
        <taxon>Paraneoptera</taxon>
        <taxon>Psocodea</taxon>
        <taxon>Troctomorpha</taxon>
        <taxon>Phthiraptera</taxon>
        <taxon>Anoplura</taxon>
        <taxon>Pediculidae</taxon>
        <taxon>Pediculus</taxon>
    </lineage>
</organism>
<evidence type="ECO:0000256" key="5">
    <source>
        <dbReference type="ARBA" id="ARBA00023034"/>
    </source>
</evidence>
<evidence type="ECO:0000256" key="3">
    <source>
        <dbReference type="ARBA" id="ARBA00004555"/>
    </source>
</evidence>
<dbReference type="EnsemblMetazoa" id="PHUM377460-RA">
    <property type="protein sequence ID" value="PHUM377460-PA"/>
    <property type="gene ID" value="PHUM377460"/>
</dbReference>
<evidence type="ECO:0000256" key="6">
    <source>
        <dbReference type="ARBA" id="ARBA00023212"/>
    </source>
</evidence>
<evidence type="ECO:0000313" key="12">
    <source>
        <dbReference type="EnsemblMetazoa" id="PHUM377460-PA"/>
    </source>
</evidence>
<dbReference type="Pfam" id="PF08059">
    <property type="entry name" value="SEP"/>
    <property type="match status" value="1"/>
</dbReference>
<feature type="domain" description="SEP" evidence="10">
    <location>
        <begin position="194"/>
        <end position="259"/>
    </location>
</feature>
<dbReference type="AlphaFoldDB" id="E0VQG6"/>
<dbReference type="FunFam" id="3.30.420.210:FF:000001">
    <property type="entry name" value="NSFL1 (P97) cofactor (P47)"/>
    <property type="match status" value="1"/>
</dbReference>
<dbReference type="PROSITE" id="PS51399">
    <property type="entry name" value="SEP"/>
    <property type="match status" value="1"/>
</dbReference>
<dbReference type="PROSITE" id="PS50033">
    <property type="entry name" value="UBX"/>
    <property type="match status" value="1"/>
</dbReference>
<dbReference type="GO" id="GO:0000045">
    <property type="term" value="P:autophagosome assembly"/>
    <property type="evidence" value="ECO:0007669"/>
    <property type="project" value="TreeGrafter"/>
</dbReference>
<comment type="subcellular location">
    <subcellularLocation>
        <location evidence="2">Cytoplasm</location>
        <location evidence="2">Cytoskeleton</location>
        <location evidence="2">Microtubule organizing center</location>
        <location evidence="2">Centrosome</location>
    </subcellularLocation>
    <subcellularLocation>
        <location evidence="3">Golgi apparatus</location>
    </subcellularLocation>
    <subcellularLocation>
        <location evidence="1">Nucleus</location>
    </subcellularLocation>
</comment>
<dbReference type="GeneID" id="8240261"/>
<gene>
    <name evidence="12" type="primary">8240261</name>
    <name evidence="11" type="ORF">Phum_PHUM377460</name>
</gene>
<evidence type="ECO:0000256" key="1">
    <source>
        <dbReference type="ARBA" id="ARBA00004123"/>
    </source>
</evidence>
<dbReference type="InterPro" id="IPR012989">
    <property type="entry name" value="SEP_domain"/>
</dbReference>
<evidence type="ECO:0000259" key="10">
    <source>
        <dbReference type="PROSITE" id="PS51399"/>
    </source>
</evidence>
<dbReference type="Gene3D" id="1.10.8.10">
    <property type="entry name" value="DNA helicase RuvA subunit, C-terminal domain"/>
    <property type="match status" value="1"/>
</dbReference>
<dbReference type="SUPFAM" id="SSF102848">
    <property type="entry name" value="NSFL1 (p97 ATPase) cofactor p47, SEP domain"/>
    <property type="match status" value="1"/>
</dbReference>
<dbReference type="Gene3D" id="3.30.420.210">
    <property type="entry name" value="SEP domain"/>
    <property type="match status" value="1"/>
</dbReference>
<dbReference type="OrthoDB" id="25887at2759"/>
<dbReference type="SUPFAM" id="SSF54236">
    <property type="entry name" value="Ubiquitin-like"/>
    <property type="match status" value="1"/>
</dbReference>
<feature type="region of interest" description="Disordered" evidence="8">
    <location>
        <begin position="52"/>
        <end position="92"/>
    </location>
</feature>
<feature type="region of interest" description="Disordered" evidence="8">
    <location>
        <begin position="276"/>
        <end position="297"/>
    </location>
</feature>
<dbReference type="RefSeq" id="XP_002428360.1">
    <property type="nucleotide sequence ID" value="XM_002428315.1"/>
</dbReference>
<dbReference type="GO" id="GO:0005794">
    <property type="term" value="C:Golgi apparatus"/>
    <property type="evidence" value="ECO:0007669"/>
    <property type="project" value="UniProtKB-SubCell"/>
</dbReference>
<reference evidence="11" key="1">
    <citation type="submission" date="2007-04" db="EMBL/GenBank/DDBJ databases">
        <title>Annotation of Pediculus humanus corporis strain USDA.</title>
        <authorList>
            <person name="Kirkness E."/>
            <person name="Hannick L."/>
            <person name="Hass B."/>
            <person name="Bruggner R."/>
            <person name="Lawson D."/>
            <person name="Bidwell S."/>
            <person name="Joardar V."/>
            <person name="Caler E."/>
            <person name="Walenz B."/>
            <person name="Inman J."/>
            <person name="Schobel S."/>
            <person name="Galinsky K."/>
            <person name="Amedeo P."/>
            <person name="Strausberg R."/>
        </authorList>
    </citation>
    <scope>NUCLEOTIDE SEQUENCE</scope>
    <source>
        <strain evidence="11">USDA</strain>
    </source>
</reference>
<feature type="compositionally biased region" description="Low complexity" evidence="8">
    <location>
        <begin position="174"/>
        <end position="190"/>
    </location>
</feature>
<feature type="compositionally biased region" description="Polar residues" evidence="8">
    <location>
        <begin position="80"/>
        <end position="92"/>
    </location>
</feature>
<evidence type="ECO:0000259" key="9">
    <source>
        <dbReference type="PROSITE" id="PS50033"/>
    </source>
</evidence>
<dbReference type="InterPro" id="IPR036241">
    <property type="entry name" value="NSFL1C_SEP_dom_sf"/>
</dbReference>
<feature type="region of interest" description="Disordered" evidence="8">
    <location>
        <begin position="170"/>
        <end position="192"/>
    </location>
</feature>
<dbReference type="EMBL" id="DS235430">
    <property type="protein sequence ID" value="EEB15622.1"/>
    <property type="molecule type" value="Genomic_DNA"/>
</dbReference>
<sequence length="399" mass="44140">MSQFYDELVSQFVDITGVDNNQARGYLEAAAWQLQAALISFYDKESDEKWSNANVEENEVEEITESSTTFKGAKPKKNPNESLSRGSNTNTRFATISSLKKDTSSDEEEGQAFYAGGSEHSGQQVLGPGKKKNSIVAKMFKSAQEHGAEVIDADKYDSLKKPSTFSGIGYRLGQSNSDSEESSQNASSSSNHKEVNVTLKMWHDGFSIDDGPLRQYSDPSTKEFLSIVSRGEIPDELLKEAKGNEVHLNMEDHSHEDYVPVKAKLKAFSGKGRILGSPSPNAVAPPTSANEQDRSINEDKAKSILDVNTSEPTTTIQIRLADGTKLIATFNHTHTVAELREFIKVYPFIVLHNQSRINLVILFAAKNVLKIPSELVVFFLKTNVTKMLIEIFVNTFTLC</sequence>
<dbReference type="InterPro" id="IPR009060">
    <property type="entry name" value="UBA-like_sf"/>
</dbReference>
<dbReference type="InParanoid" id="E0VQG6"/>
<dbReference type="GO" id="GO:0043130">
    <property type="term" value="F:ubiquitin binding"/>
    <property type="evidence" value="ECO:0007669"/>
    <property type="project" value="TreeGrafter"/>
</dbReference>
<dbReference type="FunCoup" id="E0VQG6">
    <property type="interactions" value="2206"/>
</dbReference>
<feature type="domain" description="UBX" evidence="9">
    <location>
        <begin position="309"/>
        <end position="344"/>
    </location>
</feature>
<dbReference type="GO" id="GO:0007030">
    <property type="term" value="P:Golgi organization"/>
    <property type="evidence" value="ECO:0007669"/>
    <property type="project" value="TreeGrafter"/>
</dbReference>
<dbReference type="SUPFAM" id="SSF46934">
    <property type="entry name" value="UBA-like"/>
    <property type="match status" value="1"/>
</dbReference>
<dbReference type="STRING" id="121224.E0VQG6"/>
<dbReference type="InterPro" id="IPR001012">
    <property type="entry name" value="UBX_dom"/>
</dbReference>
<keyword evidence="4" id="KW-0963">Cytoplasm</keyword>
<dbReference type="PANTHER" id="PTHR23333:SF20">
    <property type="entry name" value="NSFL1 COFACTOR P47"/>
    <property type="match status" value="1"/>
</dbReference>
<proteinExistence type="predicted"/>
<evidence type="ECO:0000256" key="8">
    <source>
        <dbReference type="SAM" id="MobiDB-lite"/>
    </source>
</evidence>
<dbReference type="GO" id="GO:0043161">
    <property type="term" value="P:proteasome-mediated ubiquitin-dependent protein catabolic process"/>
    <property type="evidence" value="ECO:0007669"/>
    <property type="project" value="TreeGrafter"/>
</dbReference>
<keyword evidence="6" id="KW-0206">Cytoskeleton</keyword>
<dbReference type="Pfam" id="PF14555">
    <property type="entry name" value="UBA_4"/>
    <property type="match status" value="1"/>
</dbReference>
<evidence type="ECO:0000256" key="7">
    <source>
        <dbReference type="ARBA" id="ARBA00023242"/>
    </source>
</evidence>
<accession>E0VQG6</accession>
<dbReference type="InterPro" id="IPR029071">
    <property type="entry name" value="Ubiquitin-like_domsf"/>
</dbReference>
<dbReference type="EMBL" id="AAZO01004415">
    <property type="status" value="NOT_ANNOTATED_CDS"/>
    <property type="molecule type" value="Genomic_DNA"/>
</dbReference>
<keyword evidence="5" id="KW-0333">Golgi apparatus</keyword>
<dbReference type="Pfam" id="PF00789">
    <property type="entry name" value="UBX"/>
    <property type="match status" value="1"/>
</dbReference>
<dbReference type="KEGG" id="phu:Phum_PHUM377460"/>
<evidence type="ECO:0000313" key="11">
    <source>
        <dbReference type="EMBL" id="EEB15622.1"/>
    </source>
</evidence>
<dbReference type="GO" id="GO:0005813">
    <property type="term" value="C:centrosome"/>
    <property type="evidence" value="ECO:0007669"/>
    <property type="project" value="UniProtKB-SubCell"/>
</dbReference>
<dbReference type="GO" id="GO:0031468">
    <property type="term" value="P:nuclear membrane reassembly"/>
    <property type="evidence" value="ECO:0007669"/>
    <property type="project" value="TreeGrafter"/>
</dbReference>
<dbReference type="SMART" id="SM00553">
    <property type="entry name" value="SEP"/>
    <property type="match status" value="1"/>
</dbReference>
<dbReference type="HOGENOM" id="CLU_029402_0_0_1"/>
<evidence type="ECO:0000256" key="2">
    <source>
        <dbReference type="ARBA" id="ARBA00004300"/>
    </source>
</evidence>
<dbReference type="PANTHER" id="PTHR23333">
    <property type="entry name" value="UBX DOMAIN CONTAINING PROTEIN"/>
    <property type="match status" value="1"/>
</dbReference>
<name>E0VQG6_PEDHC</name>
<evidence type="ECO:0000256" key="4">
    <source>
        <dbReference type="ARBA" id="ARBA00022490"/>
    </source>
</evidence>
<keyword evidence="7" id="KW-0539">Nucleus</keyword>
<dbReference type="OMA" id="ARCRFCP"/>
<dbReference type="CTD" id="8240261"/>
<evidence type="ECO:0000313" key="13">
    <source>
        <dbReference type="Proteomes" id="UP000009046"/>
    </source>
</evidence>
<dbReference type="Gene3D" id="3.10.20.90">
    <property type="entry name" value="Phosphatidylinositol 3-kinase Catalytic Subunit, Chain A, domain 1"/>
    <property type="match status" value="1"/>
</dbReference>
<dbReference type="VEuPathDB" id="VectorBase:PHUM377460"/>
<dbReference type="Proteomes" id="UP000009046">
    <property type="component" value="Unassembled WGS sequence"/>
</dbReference>
<dbReference type="GO" id="GO:0061025">
    <property type="term" value="P:membrane fusion"/>
    <property type="evidence" value="ECO:0007669"/>
    <property type="project" value="TreeGrafter"/>
</dbReference>
<dbReference type="eggNOG" id="KOG2086">
    <property type="taxonomic scope" value="Eukaryota"/>
</dbReference>
<dbReference type="GO" id="GO:0005634">
    <property type="term" value="C:nucleus"/>
    <property type="evidence" value="ECO:0007669"/>
    <property type="project" value="UniProtKB-SubCell"/>
</dbReference>
<dbReference type="GO" id="GO:0005829">
    <property type="term" value="C:cytosol"/>
    <property type="evidence" value="ECO:0007669"/>
    <property type="project" value="TreeGrafter"/>
</dbReference>
<reference evidence="12" key="3">
    <citation type="submission" date="2021-02" db="UniProtKB">
        <authorList>
            <consortium name="EnsemblMetazoa"/>
        </authorList>
    </citation>
    <scope>IDENTIFICATION</scope>
    <source>
        <strain evidence="12">USDA</strain>
    </source>
</reference>
<protein>
    <submittedName>
        <fullName evidence="11 12">NSFL1 cofactor p47, putative</fullName>
    </submittedName>
</protein>
<keyword evidence="13" id="KW-1185">Reference proteome</keyword>